<dbReference type="AlphaFoldDB" id="A0A518H1Z2"/>
<keyword evidence="3" id="KW-1185">Reference proteome</keyword>
<sequence length="187" mass="20093">MIADMFFLNAFLAGSLLFGGAGEGGEWPSLPSPDGHAYRISDFEESRLVVLVFTGNTCPIAADYDARLNALAGRFDPRQVRFVAVNVADGPGESIEDMKDRAGSGGLLYLKDEAKALARKFDARVTPHAFVLAERGSRVVYQGAIDDNPADAAKVRRPFLEQAIRAALEGKSPAVSRTTPKGCSILY</sequence>
<dbReference type="RefSeq" id="WP_197446959.1">
    <property type="nucleotide sequence ID" value="NZ_CP036426.1"/>
</dbReference>
<dbReference type="Pfam" id="PF00578">
    <property type="entry name" value="AhpC-TSA"/>
    <property type="match status" value="1"/>
</dbReference>
<dbReference type="PANTHER" id="PTHR43640:SF1">
    <property type="entry name" value="THIOREDOXIN-DEPENDENT PEROXIREDOXIN"/>
    <property type="match status" value="1"/>
</dbReference>
<dbReference type="SUPFAM" id="SSF52833">
    <property type="entry name" value="Thioredoxin-like"/>
    <property type="match status" value="1"/>
</dbReference>
<accession>A0A518H1Z2</accession>
<gene>
    <name evidence="2" type="ORF">ElP_27420</name>
</gene>
<proteinExistence type="predicted"/>
<protein>
    <submittedName>
        <fullName evidence="2">AhpC/TSA family protein</fullName>
    </submittedName>
</protein>
<dbReference type="Proteomes" id="UP000317835">
    <property type="component" value="Chromosome"/>
</dbReference>
<evidence type="ECO:0000313" key="3">
    <source>
        <dbReference type="Proteomes" id="UP000317835"/>
    </source>
</evidence>
<dbReference type="InterPro" id="IPR036249">
    <property type="entry name" value="Thioredoxin-like_sf"/>
</dbReference>
<reference evidence="2 3" key="1">
    <citation type="submission" date="2019-02" db="EMBL/GenBank/DDBJ databases">
        <title>Deep-cultivation of Planctomycetes and their phenomic and genomic characterization uncovers novel biology.</title>
        <authorList>
            <person name="Wiegand S."/>
            <person name="Jogler M."/>
            <person name="Boedeker C."/>
            <person name="Pinto D."/>
            <person name="Vollmers J."/>
            <person name="Rivas-Marin E."/>
            <person name="Kohn T."/>
            <person name="Peeters S.H."/>
            <person name="Heuer A."/>
            <person name="Rast P."/>
            <person name="Oberbeckmann S."/>
            <person name="Bunk B."/>
            <person name="Jeske O."/>
            <person name="Meyerdierks A."/>
            <person name="Storesund J.E."/>
            <person name="Kallscheuer N."/>
            <person name="Luecker S."/>
            <person name="Lage O.M."/>
            <person name="Pohl T."/>
            <person name="Merkel B.J."/>
            <person name="Hornburger P."/>
            <person name="Mueller R.-W."/>
            <person name="Bruemmer F."/>
            <person name="Labrenz M."/>
            <person name="Spormann A.M."/>
            <person name="Op den Camp H."/>
            <person name="Overmann J."/>
            <person name="Amann R."/>
            <person name="Jetten M.S.M."/>
            <person name="Mascher T."/>
            <person name="Medema M.H."/>
            <person name="Devos D.P."/>
            <person name="Kaster A.-K."/>
            <person name="Ovreas L."/>
            <person name="Rohde M."/>
            <person name="Galperin M.Y."/>
            <person name="Jogler C."/>
        </authorList>
    </citation>
    <scope>NUCLEOTIDE SEQUENCE [LARGE SCALE GENOMIC DNA]</scope>
    <source>
        <strain evidence="2 3">ElP</strain>
    </source>
</reference>
<evidence type="ECO:0000259" key="1">
    <source>
        <dbReference type="Pfam" id="PF00578"/>
    </source>
</evidence>
<dbReference type="InterPro" id="IPR000866">
    <property type="entry name" value="AhpC/TSA"/>
</dbReference>
<dbReference type="InterPro" id="IPR047262">
    <property type="entry name" value="PRX-like1"/>
</dbReference>
<organism evidence="2 3">
    <name type="scientific">Tautonia plasticadhaerens</name>
    <dbReference type="NCBI Taxonomy" id="2527974"/>
    <lineage>
        <taxon>Bacteria</taxon>
        <taxon>Pseudomonadati</taxon>
        <taxon>Planctomycetota</taxon>
        <taxon>Planctomycetia</taxon>
        <taxon>Isosphaerales</taxon>
        <taxon>Isosphaeraceae</taxon>
        <taxon>Tautonia</taxon>
    </lineage>
</organism>
<dbReference type="GO" id="GO:0016491">
    <property type="term" value="F:oxidoreductase activity"/>
    <property type="evidence" value="ECO:0007669"/>
    <property type="project" value="InterPro"/>
</dbReference>
<dbReference type="GO" id="GO:0016209">
    <property type="term" value="F:antioxidant activity"/>
    <property type="evidence" value="ECO:0007669"/>
    <property type="project" value="InterPro"/>
</dbReference>
<dbReference type="PANTHER" id="PTHR43640">
    <property type="entry name" value="OS07G0260300 PROTEIN"/>
    <property type="match status" value="1"/>
</dbReference>
<name>A0A518H1Z2_9BACT</name>
<dbReference type="EMBL" id="CP036426">
    <property type="protein sequence ID" value="QDV34845.1"/>
    <property type="molecule type" value="Genomic_DNA"/>
</dbReference>
<feature type="domain" description="Alkyl hydroperoxide reductase subunit C/ Thiol specific antioxidant" evidence="1">
    <location>
        <begin position="30"/>
        <end position="136"/>
    </location>
</feature>
<dbReference type="Gene3D" id="3.40.30.10">
    <property type="entry name" value="Glutaredoxin"/>
    <property type="match status" value="1"/>
</dbReference>
<dbReference type="KEGG" id="tpla:ElP_27420"/>
<evidence type="ECO:0000313" key="2">
    <source>
        <dbReference type="EMBL" id="QDV34845.1"/>
    </source>
</evidence>